<keyword evidence="4" id="KW-1185">Reference proteome</keyword>
<evidence type="ECO:0000313" key="3">
    <source>
        <dbReference type="EMBL" id="KZW03055.1"/>
    </source>
</evidence>
<feature type="transmembrane region" description="Helical" evidence="1">
    <location>
        <begin position="52"/>
        <end position="73"/>
    </location>
</feature>
<dbReference type="AlphaFoldDB" id="A0A165Q488"/>
<evidence type="ECO:0000313" key="4">
    <source>
        <dbReference type="Proteomes" id="UP000077266"/>
    </source>
</evidence>
<keyword evidence="1" id="KW-1133">Transmembrane helix</keyword>
<feature type="transmembrane region" description="Helical" evidence="1">
    <location>
        <begin position="85"/>
        <end position="105"/>
    </location>
</feature>
<dbReference type="Proteomes" id="UP000077266">
    <property type="component" value="Unassembled WGS sequence"/>
</dbReference>
<feature type="transmembrane region" description="Helical" evidence="1">
    <location>
        <begin position="117"/>
        <end position="142"/>
    </location>
</feature>
<keyword evidence="1" id="KW-0812">Transmembrane</keyword>
<proteinExistence type="predicted"/>
<accession>A0A165Q488</accession>
<gene>
    <name evidence="3" type="ORF">EXIGLDRAFT_828814</name>
</gene>
<feature type="transmembrane region" description="Helical" evidence="1">
    <location>
        <begin position="203"/>
        <end position="220"/>
    </location>
</feature>
<evidence type="ECO:0000259" key="2">
    <source>
        <dbReference type="Pfam" id="PF20151"/>
    </source>
</evidence>
<feature type="transmembrane region" description="Helical" evidence="1">
    <location>
        <begin position="162"/>
        <end position="182"/>
    </location>
</feature>
<name>A0A165Q488_EXIGL</name>
<dbReference type="STRING" id="1314781.A0A165Q488"/>
<protein>
    <recommendedName>
        <fullName evidence="2">DUF6533 domain-containing protein</fullName>
    </recommendedName>
</protein>
<organism evidence="3 4">
    <name type="scientific">Exidia glandulosa HHB12029</name>
    <dbReference type="NCBI Taxonomy" id="1314781"/>
    <lineage>
        <taxon>Eukaryota</taxon>
        <taxon>Fungi</taxon>
        <taxon>Dikarya</taxon>
        <taxon>Basidiomycota</taxon>
        <taxon>Agaricomycotina</taxon>
        <taxon>Agaricomycetes</taxon>
        <taxon>Auriculariales</taxon>
        <taxon>Exidiaceae</taxon>
        <taxon>Exidia</taxon>
    </lineage>
</organism>
<dbReference type="OrthoDB" id="3251775at2759"/>
<sequence length="352" mass="39397">MDPSELIDAAYFGQVTRWNHVAAYSLMVYDWLLCYDVEYKFIFESKFSLAKLAYLLCRYYFLLSHPISLWVQFYVSDPTLCQHVYNLPIFLGVPNLIFTEAILILRTYAFTGGKKAVLVSLSICLVVPVVYQVWVGTASAMMPGGHGCFPVDVGKARHLSGTFLSMVLYDVLITVVFFGYAFRVLNFELGLATPLTKLFMREGFVYFVCITAINIANSILNFQSNGALGTVGVPMSLSLPSVLCCRLVLNLRHFADPDRDPMSSNDKSMSTHQSFEMAHAPSHQSRTSFGINNPRRSASAVLAQVRHHGDEPPSTKGGYMPPQTYTAYKSHEQLVHWSDHVPPSARGDVYEV</sequence>
<evidence type="ECO:0000256" key="1">
    <source>
        <dbReference type="SAM" id="Phobius"/>
    </source>
</evidence>
<dbReference type="Pfam" id="PF20151">
    <property type="entry name" value="DUF6533"/>
    <property type="match status" value="1"/>
</dbReference>
<feature type="transmembrane region" description="Helical" evidence="1">
    <location>
        <begin position="226"/>
        <end position="249"/>
    </location>
</feature>
<dbReference type="InParanoid" id="A0A165Q488"/>
<keyword evidence="1" id="KW-0472">Membrane</keyword>
<reference evidence="3 4" key="1">
    <citation type="journal article" date="2016" name="Mol. Biol. Evol.">
        <title>Comparative Genomics of Early-Diverging Mushroom-Forming Fungi Provides Insights into the Origins of Lignocellulose Decay Capabilities.</title>
        <authorList>
            <person name="Nagy L.G."/>
            <person name="Riley R."/>
            <person name="Tritt A."/>
            <person name="Adam C."/>
            <person name="Daum C."/>
            <person name="Floudas D."/>
            <person name="Sun H."/>
            <person name="Yadav J.S."/>
            <person name="Pangilinan J."/>
            <person name="Larsson K.H."/>
            <person name="Matsuura K."/>
            <person name="Barry K."/>
            <person name="Labutti K."/>
            <person name="Kuo R."/>
            <person name="Ohm R.A."/>
            <person name="Bhattacharya S.S."/>
            <person name="Shirouzu T."/>
            <person name="Yoshinaga Y."/>
            <person name="Martin F.M."/>
            <person name="Grigoriev I.V."/>
            <person name="Hibbett D.S."/>
        </authorList>
    </citation>
    <scope>NUCLEOTIDE SEQUENCE [LARGE SCALE GENOMIC DNA]</scope>
    <source>
        <strain evidence="3 4">HHB12029</strain>
    </source>
</reference>
<feature type="domain" description="DUF6533" evidence="2">
    <location>
        <begin position="20"/>
        <end position="63"/>
    </location>
</feature>
<dbReference type="InterPro" id="IPR045340">
    <property type="entry name" value="DUF6533"/>
</dbReference>
<dbReference type="EMBL" id="KV425885">
    <property type="protein sequence ID" value="KZW03055.1"/>
    <property type="molecule type" value="Genomic_DNA"/>
</dbReference>